<evidence type="ECO:0000313" key="3">
    <source>
        <dbReference type="EMBL" id="QMW24751.1"/>
    </source>
</evidence>
<evidence type="ECO:0000259" key="2">
    <source>
        <dbReference type="Pfam" id="PF00144"/>
    </source>
</evidence>
<gene>
    <name evidence="3" type="ORF">H3309_16810</name>
</gene>
<organism evidence="3 4">
    <name type="scientific">Sandaracinobacteroides saxicola</name>
    <dbReference type="NCBI Taxonomy" id="2759707"/>
    <lineage>
        <taxon>Bacteria</taxon>
        <taxon>Pseudomonadati</taxon>
        <taxon>Pseudomonadota</taxon>
        <taxon>Alphaproteobacteria</taxon>
        <taxon>Sphingomonadales</taxon>
        <taxon>Sphingosinicellaceae</taxon>
        <taxon>Sandaracinobacteroides</taxon>
    </lineage>
</organism>
<proteinExistence type="predicted"/>
<feature type="chain" id="PRO_5028939999" evidence="1">
    <location>
        <begin position="23"/>
        <end position="491"/>
    </location>
</feature>
<evidence type="ECO:0000313" key="4">
    <source>
        <dbReference type="Proteomes" id="UP000515292"/>
    </source>
</evidence>
<feature type="domain" description="Beta-lactamase-related" evidence="2">
    <location>
        <begin position="53"/>
        <end position="375"/>
    </location>
</feature>
<sequence length="491" mass="52837">MPKSRFASTIAVLLFLATPATAQPASPAAPPAAPAAASIVENADVAAAQRLFTAWIEAQIAMRGLPGIAVGVVHDQQLVWSRGFGFADVEKRVPMTPQTRFRIASNSKMFAAIAIMQLREAGRLRLDDPVAKHLPWFKVTPAGPDDGPITIEQLLSHSAGLPREASDHWSSFDFPTGAQLQALMADRAATFPPQTRWKYSNLAYGVAGLLVERISGQRWADYVQAHIFDPLGMAGTSVDRRDPLLATPYASRRPDGSRRLLPFVDSKGMASATGVTSDVEDLAKFISAQFRRGAGEGANILSAGSWREMLRVRSVDEDWQSGTGLGFAHSRYKDRTYVGHGGGYPGNTTMTLAQLDDKVGVIVLTNTNDSNAGDIARQLMATVGNAVANAGKPATNTPWDPAWARFAGRYRGSSDGIDQVVLLNRQLVLLPGTALAAETKVVLEPLGEGRFRLTAPTGGAAIGEIVRFDETPGRPMRLYRGDSWATRTDDF</sequence>
<dbReference type="Pfam" id="PF00144">
    <property type="entry name" value="Beta-lactamase"/>
    <property type="match status" value="1"/>
</dbReference>
<dbReference type="InterPro" id="IPR050491">
    <property type="entry name" value="AmpC-like"/>
</dbReference>
<protein>
    <submittedName>
        <fullName evidence="3">Beta-lactamase family protein</fullName>
    </submittedName>
</protein>
<dbReference type="PANTHER" id="PTHR46825:SF9">
    <property type="entry name" value="BETA-LACTAMASE-RELATED DOMAIN-CONTAINING PROTEIN"/>
    <property type="match status" value="1"/>
</dbReference>
<dbReference type="InterPro" id="IPR001466">
    <property type="entry name" value="Beta-lactam-related"/>
</dbReference>
<keyword evidence="4" id="KW-1185">Reference proteome</keyword>
<name>A0A7G5IN09_9SPHN</name>
<dbReference type="SUPFAM" id="SSF56601">
    <property type="entry name" value="beta-lactamase/transpeptidase-like"/>
    <property type="match status" value="1"/>
</dbReference>
<dbReference type="KEGG" id="sand:H3309_16810"/>
<dbReference type="InterPro" id="IPR012338">
    <property type="entry name" value="Beta-lactam/transpept-like"/>
</dbReference>
<dbReference type="PANTHER" id="PTHR46825">
    <property type="entry name" value="D-ALANYL-D-ALANINE-CARBOXYPEPTIDASE/ENDOPEPTIDASE AMPH"/>
    <property type="match status" value="1"/>
</dbReference>
<keyword evidence="1" id="KW-0732">Signal</keyword>
<dbReference type="Gene3D" id="3.40.710.10">
    <property type="entry name" value="DD-peptidase/beta-lactamase superfamily"/>
    <property type="match status" value="1"/>
</dbReference>
<accession>A0A7G5IN09</accession>
<dbReference type="EMBL" id="CP059851">
    <property type="protein sequence ID" value="QMW24751.1"/>
    <property type="molecule type" value="Genomic_DNA"/>
</dbReference>
<dbReference type="AlphaFoldDB" id="A0A7G5IN09"/>
<reference evidence="3 4" key="1">
    <citation type="submission" date="2020-07" db="EMBL/GenBank/DDBJ databases">
        <title>Complete genome sequence for Sandaracinobacter sp. M6.</title>
        <authorList>
            <person name="Tang Y."/>
            <person name="Liu Q."/>
            <person name="Guo Z."/>
            <person name="Lei P."/>
            <person name="Huang B."/>
        </authorList>
    </citation>
    <scope>NUCLEOTIDE SEQUENCE [LARGE SCALE GENOMIC DNA]</scope>
    <source>
        <strain evidence="3 4">M6</strain>
    </source>
</reference>
<feature type="signal peptide" evidence="1">
    <location>
        <begin position="1"/>
        <end position="22"/>
    </location>
</feature>
<evidence type="ECO:0000256" key="1">
    <source>
        <dbReference type="SAM" id="SignalP"/>
    </source>
</evidence>
<dbReference type="Proteomes" id="UP000515292">
    <property type="component" value="Chromosome"/>
</dbReference>